<keyword evidence="4" id="KW-1185">Reference proteome</keyword>
<dbReference type="RefSeq" id="WP_179842127.1">
    <property type="nucleotide sequence ID" value="NZ_JACCBA010000001.1"/>
</dbReference>
<reference evidence="3 4" key="1">
    <citation type="submission" date="2020-07" db="EMBL/GenBank/DDBJ databases">
        <title>Sequencing the genomes of 1000 actinobacteria strains.</title>
        <authorList>
            <person name="Klenk H.-P."/>
        </authorList>
    </citation>
    <scope>NUCLEOTIDE SEQUENCE [LARGE SCALE GENOMIC DNA]</scope>
    <source>
        <strain evidence="3 4">DSM 40398</strain>
    </source>
</reference>
<dbReference type="AlphaFoldDB" id="A0A7Y9EB57"/>
<evidence type="ECO:0000313" key="4">
    <source>
        <dbReference type="Proteomes" id="UP000529783"/>
    </source>
</evidence>
<dbReference type="EMBL" id="JACCBA010000001">
    <property type="protein sequence ID" value="NYD44565.1"/>
    <property type="molecule type" value="Genomic_DNA"/>
</dbReference>
<accession>A0A7Y9EB57</accession>
<proteinExistence type="predicted"/>
<dbReference type="InterPro" id="IPR038765">
    <property type="entry name" value="Papain-like_cys_pep_sf"/>
</dbReference>
<name>A0A7Y9EB57_9ACTN</name>
<dbReference type="Proteomes" id="UP000529783">
    <property type="component" value="Unassembled WGS sequence"/>
</dbReference>
<sequence length="396" mass="41116">MRAERDRGGATIVLVVGMTLLLVAATMLVGRLAFSSDLRGRAQVAADAAALAAVQPLREYALELALAGVDPRGAAYWDVGEDAARERAARYAGLNGADLVGPVRLSGLRGRTASVSVATRDCKVTSPVPEAGAPGAEESTKPPETPPAPGATASPLPTETRLCRDRFGERGLGRSGTATAAARLDLPSCARVPGSAGTPRLICDGVRAWPDGDRTAVGRRFRANLVDADDPETYGGEPDGAVPNPPPGTPPAAARVLAETYRRIGPGTGPCTRLAARPPGGDDASRKEFDERWRRAACDGSGFVREVHRLAGLEIPDGIGALRAYGAPVRPGEEKAADLVFLRGEDGRPERVGIVLDPAARTYAEFTGDGRARITGYGAPGTAGAPAAFTRPAQHR</sequence>
<dbReference type="Gene3D" id="3.90.1720.10">
    <property type="entry name" value="endopeptidase domain like (from Nostoc punctiforme)"/>
    <property type="match status" value="1"/>
</dbReference>
<feature type="region of interest" description="Disordered" evidence="1">
    <location>
        <begin position="124"/>
        <end position="160"/>
    </location>
</feature>
<keyword evidence="2" id="KW-1133">Transmembrane helix</keyword>
<comment type="caution">
    <text evidence="3">The sequence shown here is derived from an EMBL/GenBank/DDBJ whole genome shotgun (WGS) entry which is preliminary data.</text>
</comment>
<evidence type="ECO:0000256" key="2">
    <source>
        <dbReference type="SAM" id="Phobius"/>
    </source>
</evidence>
<feature type="region of interest" description="Disordered" evidence="1">
    <location>
        <begin position="228"/>
        <end position="250"/>
    </location>
</feature>
<feature type="region of interest" description="Disordered" evidence="1">
    <location>
        <begin position="377"/>
        <end position="396"/>
    </location>
</feature>
<evidence type="ECO:0000313" key="3">
    <source>
        <dbReference type="EMBL" id="NYD44565.1"/>
    </source>
</evidence>
<feature type="region of interest" description="Disordered" evidence="1">
    <location>
        <begin position="267"/>
        <end position="287"/>
    </location>
</feature>
<organism evidence="3 4">
    <name type="scientific">Actinomadura luteofluorescens</name>
    <dbReference type="NCBI Taxonomy" id="46163"/>
    <lineage>
        <taxon>Bacteria</taxon>
        <taxon>Bacillati</taxon>
        <taxon>Actinomycetota</taxon>
        <taxon>Actinomycetes</taxon>
        <taxon>Streptosporangiales</taxon>
        <taxon>Thermomonosporaceae</taxon>
        <taxon>Actinomadura</taxon>
    </lineage>
</organism>
<keyword evidence="2" id="KW-0812">Transmembrane</keyword>
<gene>
    <name evidence="3" type="ORF">BJY14_000548</name>
</gene>
<protein>
    <submittedName>
        <fullName evidence="3">Uncharacterized protein</fullName>
    </submittedName>
</protein>
<evidence type="ECO:0000256" key="1">
    <source>
        <dbReference type="SAM" id="MobiDB-lite"/>
    </source>
</evidence>
<dbReference type="SUPFAM" id="SSF54001">
    <property type="entry name" value="Cysteine proteinases"/>
    <property type="match status" value="1"/>
</dbReference>
<feature type="transmembrane region" description="Helical" evidence="2">
    <location>
        <begin position="12"/>
        <end position="34"/>
    </location>
</feature>
<keyword evidence="2" id="KW-0472">Membrane</keyword>